<evidence type="ECO:0000256" key="2">
    <source>
        <dbReference type="SAM" id="MobiDB-lite"/>
    </source>
</evidence>
<sequence>MPIETDLKVAYDLLYNKKQPEEAVKLYDNVLRQSESNLVAMIYKAASLEKLYHEFKDWNKEETINEAHSLLEKALEVATSRGNRSKMALVYFRFFVHEFHRGNYTKAALYMQKAEAYGYNDATLSLWKSNLEGKLGNLKVMESDEKLGDTSSSSAPDKDGDHEPVKIRTEWYQSAQNITISLFVSKLPASSKDVKVELENDVDLTVSYRVEDTGSDFLYSITLAHPVEQSFSVKVMSKKFEITFTKKAKVQWKALESTEEVGSTPSQSTILQPNSDNKNTVLKYPSSSKKGINWDSIKIDEDEGEEQESADKFFQSIYADADPDTKRAMMKSFIESNGTALNTDWAEVSKGRVKPCLPDGTELKDV</sequence>
<dbReference type="Gene3D" id="1.25.40.10">
    <property type="entry name" value="Tetratricopeptide repeat domain"/>
    <property type="match status" value="1"/>
</dbReference>
<dbReference type="InterPro" id="IPR044563">
    <property type="entry name" value="Sgt1-like"/>
</dbReference>
<dbReference type="SUPFAM" id="SSF48452">
    <property type="entry name" value="TPR-like"/>
    <property type="match status" value="1"/>
</dbReference>
<dbReference type="Proteomes" id="UP000243052">
    <property type="component" value="Chromosome ii"/>
</dbReference>
<dbReference type="SUPFAM" id="SSF49764">
    <property type="entry name" value="HSP20-like chaperones"/>
    <property type="match status" value="1"/>
</dbReference>
<feature type="domain" description="SGS" evidence="3">
    <location>
        <begin position="283"/>
        <end position="366"/>
    </location>
</feature>
<feature type="region of interest" description="Disordered" evidence="2">
    <location>
        <begin position="263"/>
        <end position="284"/>
    </location>
</feature>
<dbReference type="RefSeq" id="XP_017986134.1">
    <property type="nucleotide sequence ID" value="XM_018130645.1"/>
</dbReference>
<dbReference type="PROSITE" id="PS51048">
    <property type="entry name" value="SGS"/>
    <property type="match status" value="1"/>
</dbReference>
<organism evidence="5 6">
    <name type="scientific">Eremothecium sinecaudum</name>
    <dbReference type="NCBI Taxonomy" id="45286"/>
    <lineage>
        <taxon>Eukaryota</taxon>
        <taxon>Fungi</taxon>
        <taxon>Dikarya</taxon>
        <taxon>Ascomycota</taxon>
        <taxon>Saccharomycotina</taxon>
        <taxon>Saccharomycetes</taxon>
        <taxon>Saccharomycetales</taxon>
        <taxon>Saccharomycetaceae</taxon>
        <taxon>Eremothecium</taxon>
    </lineage>
</organism>
<dbReference type="InterPro" id="IPR008978">
    <property type="entry name" value="HSP20-like_chaperone"/>
</dbReference>
<dbReference type="GO" id="GO:0051087">
    <property type="term" value="F:protein-folding chaperone binding"/>
    <property type="evidence" value="ECO:0007669"/>
    <property type="project" value="InterPro"/>
</dbReference>
<dbReference type="OrthoDB" id="1898560at2759"/>
<dbReference type="EMBL" id="CP014242">
    <property type="protein sequence ID" value="AMD19138.1"/>
    <property type="molecule type" value="Genomic_DNA"/>
</dbReference>
<evidence type="ECO:0000313" key="5">
    <source>
        <dbReference type="EMBL" id="AMD19138.1"/>
    </source>
</evidence>
<evidence type="ECO:0000313" key="6">
    <source>
        <dbReference type="Proteomes" id="UP000243052"/>
    </source>
</evidence>
<dbReference type="AlphaFoldDB" id="A0A109UX31"/>
<dbReference type="InterPro" id="IPR007052">
    <property type="entry name" value="CS_dom"/>
</dbReference>
<gene>
    <name evidence="5" type="ORF">AW171_hschr2951</name>
</gene>
<feature type="domain" description="CS" evidence="4">
    <location>
        <begin position="164"/>
        <end position="256"/>
    </location>
</feature>
<dbReference type="STRING" id="45286.A0A109UX31"/>
<dbReference type="PANTHER" id="PTHR45862">
    <property type="entry name" value="PROTEIN SGT1 HOMOLOG"/>
    <property type="match status" value="1"/>
</dbReference>
<evidence type="ECO:0000256" key="1">
    <source>
        <dbReference type="ARBA" id="ARBA00008509"/>
    </source>
</evidence>
<dbReference type="PROSITE" id="PS51203">
    <property type="entry name" value="CS"/>
    <property type="match status" value="1"/>
</dbReference>
<evidence type="ECO:0000259" key="4">
    <source>
        <dbReference type="PROSITE" id="PS51203"/>
    </source>
</evidence>
<dbReference type="CDD" id="cd06466">
    <property type="entry name" value="p23_CS_SGT1_like"/>
    <property type="match status" value="1"/>
</dbReference>
<evidence type="ECO:0000259" key="3">
    <source>
        <dbReference type="PROSITE" id="PS51048"/>
    </source>
</evidence>
<keyword evidence="6" id="KW-1185">Reference proteome</keyword>
<name>A0A109UX31_9SACH</name>
<reference evidence="5 6" key="1">
    <citation type="submission" date="2016-01" db="EMBL/GenBank/DDBJ databases">
        <title>Genome sequence of the yeast Holleya sinecauda.</title>
        <authorList>
            <person name="Dietrich F.S."/>
        </authorList>
    </citation>
    <scope>NUCLEOTIDE SEQUENCE [LARGE SCALE GENOMIC DNA]</scope>
    <source>
        <strain evidence="5 6">ATCC 58844</strain>
    </source>
</reference>
<dbReference type="InterPro" id="IPR007699">
    <property type="entry name" value="SGS_dom"/>
</dbReference>
<dbReference type="Pfam" id="PF05002">
    <property type="entry name" value="SGS"/>
    <property type="match status" value="1"/>
</dbReference>
<dbReference type="Gene3D" id="2.60.40.790">
    <property type="match status" value="1"/>
</dbReference>
<dbReference type="InterPro" id="IPR011990">
    <property type="entry name" value="TPR-like_helical_dom_sf"/>
</dbReference>
<dbReference type="GeneID" id="28722607"/>
<accession>A0A109UX31</accession>
<proteinExistence type="inferred from homology"/>
<dbReference type="Pfam" id="PF04969">
    <property type="entry name" value="CS"/>
    <property type="match status" value="1"/>
</dbReference>
<comment type="similarity">
    <text evidence="1">Belongs to the SGT1 family.</text>
</comment>
<protein>
    <submittedName>
        <fullName evidence="5">HBR237Cp</fullName>
    </submittedName>
</protein>